<organism evidence="2 3">
    <name type="scientific">Eimeria maxima</name>
    <name type="common">Coccidian parasite</name>
    <dbReference type="NCBI Taxonomy" id="5804"/>
    <lineage>
        <taxon>Eukaryota</taxon>
        <taxon>Sar</taxon>
        <taxon>Alveolata</taxon>
        <taxon>Apicomplexa</taxon>
        <taxon>Conoidasida</taxon>
        <taxon>Coccidia</taxon>
        <taxon>Eucoccidiorida</taxon>
        <taxon>Eimeriorina</taxon>
        <taxon>Eimeriidae</taxon>
        <taxon>Eimeria</taxon>
    </lineage>
</organism>
<dbReference type="VEuPathDB" id="ToxoDB:EMWEY_00023940"/>
<dbReference type="OMA" id="IVWETIP"/>
<feature type="compositionally biased region" description="Low complexity" evidence="1">
    <location>
        <begin position="629"/>
        <end position="641"/>
    </location>
</feature>
<feature type="compositionally biased region" description="Low complexity" evidence="1">
    <location>
        <begin position="521"/>
        <end position="553"/>
    </location>
</feature>
<feature type="region of interest" description="Disordered" evidence="1">
    <location>
        <begin position="520"/>
        <end position="653"/>
    </location>
</feature>
<proteinExistence type="predicted"/>
<evidence type="ECO:0000313" key="2">
    <source>
        <dbReference type="EMBL" id="CDJ59667.1"/>
    </source>
</evidence>
<dbReference type="EMBL" id="HG720677">
    <property type="protein sequence ID" value="CDJ59667.1"/>
    <property type="molecule type" value="Genomic_DNA"/>
</dbReference>
<name>U6M629_EIMMA</name>
<dbReference type="GO" id="GO:0005634">
    <property type="term" value="C:nucleus"/>
    <property type="evidence" value="ECO:0007669"/>
    <property type="project" value="TreeGrafter"/>
</dbReference>
<dbReference type="PANTHER" id="PTHR14312">
    <property type="entry name" value="CREB/ATF BZIP TRANSCRIPTION FACTOR"/>
    <property type="match status" value="1"/>
</dbReference>
<feature type="compositionally biased region" description="Low complexity" evidence="1">
    <location>
        <begin position="572"/>
        <end position="592"/>
    </location>
</feature>
<gene>
    <name evidence="2" type="ORF">EMWEY_00023940</name>
</gene>
<dbReference type="GO" id="GO:0010468">
    <property type="term" value="P:regulation of gene expression"/>
    <property type="evidence" value="ECO:0007669"/>
    <property type="project" value="TreeGrafter"/>
</dbReference>
<sequence length="1036" mass="111216">MQYNKGTGAHLPKEGAGPTPAEPYPRHLLECVPVLYHMSPFLTAGDLGRLCCCCRLLQQHKQQNGGLLFSALEDALAKLLPNHRARVDLWLEFADASSLWGCPPLRLKGLSPQTQRCCCSNSNNAAAGVRTPAASSTGAPAAALATADRKRQRRAAQDPQEMILYQGDTAPICCRAPQLFPRPPLLSLQQHASFFLRLRRCWRLIAAAAKTATTTVAPATYTAATEKASSCSARAGAADTASAAVRPTTAAEAAAAAEARLSIVDVGALQWGWNEVADCLLVSRGGEPLLPLPLVLVKLIVLFGAIVVLTRWWMLRLLAQGAGASFCSSTRAECEQQQLTVSHSALPPQIIKSNSGGSSCMLPLVVELPTHAATKSMLYHEYHHHPHTPDKARQLQQPPLPQKQQKQQMLKLDFRRRAQVSEDEYEAALWSPLELLLVGQGRSLLLVLPATLEVLPMLVLTSRPATTQQEQEHQQGEQWHVRRRLSLPFAYKGYILLASCKYLVALPRFCLGAIHQYDDASSSSSSSGSRSYSQSQSSSESDSSSHSSHSRGSTAGRNGQDVVASSSARGITSRNGGNTSNSSTSSSSGSSGEEYAPAELSEETARLRGPQGRLWRLRYPSCSRRRTSNRSSSSSSNTSTNVLRSESGSGSPSTKFCWCKFSRRGPAAACEQHLLQSPYLHVGRPSPISTGEVGVSAGCLSGPWLCFGFEDSLSIRCLCLLKRGWGRRTVSPGERPQWRGSRKRLLKLMKAEAVARSVEGECQAGVAALDCRQVSLATCMRLLGLHQPEQQKQQTEQQQQQQKQEQQQQRGLLCDGQERQIANVCPAGSGSVLLIAAALSLGSLLFGVLAPAGWLPRSTGQQHNNGGTAASVVAAAVADPAASPSAGGAGGWPGLHHAREHVVAATNVNADGDTGIVWETIPVRGGLGEPRWEFLLLWMRQTATSSNAASNVTANATANAAQNARASVPWERVQLRLSSGTVVCNRQAKLCPLSPFASPCAVEVSGCYCLLFNQPATPQQAKTPRRLGAHQRSQQG</sequence>
<dbReference type="PANTHER" id="PTHR14312:SF1">
    <property type="entry name" value="BASIC-LEUCINE ZIPPER TRANSCRIPTION FACTOR A"/>
    <property type="match status" value="1"/>
</dbReference>
<reference evidence="2" key="2">
    <citation type="submission" date="2013-10" db="EMBL/GenBank/DDBJ databases">
        <authorList>
            <person name="Aslett M."/>
        </authorList>
    </citation>
    <scope>NUCLEOTIDE SEQUENCE [LARGE SCALE GENOMIC DNA]</scope>
    <source>
        <strain evidence="2">Weybridge</strain>
    </source>
</reference>
<reference evidence="2" key="1">
    <citation type="submission" date="2013-10" db="EMBL/GenBank/DDBJ databases">
        <title>Genomic analysis of the causative agents of coccidiosis in chickens.</title>
        <authorList>
            <person name="Reid A.J."/>
            <person name="Blake D."/>
            <person name="Billington K."/>
            <person name="Browne H."/>
            <person name="Dunn M."/>
            <person name="Hung S."/>
            <person name="Kawahara F."/>
            <person name="Miranda-Saavedra D."/>
            <person name="Mourier T."/>
            <person name="Nagra H."/>
            <person name="Otto T.D."/>
            <person name="Rawlings N."/>
            <person name="Sanchez A."/>
            <person name="Sanders M."/>
            <person name="Subramaniam C."/>
            <person name="Tay Y."/>
            <person name="Dear P."/>
            <person name="Doerig C."/>
            <person name="Gruber A."/>
            <person name="Parkinson J."/>
            <person name="Shirley M."/>
            <person name="Wan K.L."/>
            <person name="Berriman M."/>
            <person name="Tomley F."/>
            <person name="Pain A."/>
        </authorList>
    </citation>
    <scope>NUCLEOTIDE SEQUENCE [LARGE SCALE GENOMIC DNA]</scope>
    <source>
        <strain evidence="2">Weybridge</strain>
    </source>
</reference>
<dbReference type="GO" id="GO:0043565">
    <property type="term" value="F:sequence-specific DNA binding"/>
    <property type="evidence" value="ECO:0007669"/>
    <property type="project" value="TreeGrafter"/>
</dbReference>
<keyword evidence="3" id="KW-1185">Reference proteome</keyword>
<dbReference type="AlphaFoldDB" id="U6M629"/>
<feature type="compositionally biased region" description="Polar residues" evidence="1">
    <location>
        <begin position="642"/>
        <end position="653"/>
    </location>
</feature>
<evidence type="ECO:0000256" key="1">
    <source>
        <dbReference type="SAM" id="MobiDB-lite"/>
    </source>
</evidence>
<dbReference type="GeneID" id="25336380"/>
<accession>U6M629</accession>
<dbReference type="OrthoDB" id="349289at2759"/>
<protein>
    <submittedName>
        <fullName evidence="2">Uncharacterized protein</fullName>
    </submittedName>
</protein>
<dbReference type="Proteomes" id="UP000030763">
    <property type="component" value="Unassembled WGS sequence"/>
</dbReference>
<dbReference type="RefSeq" id="XP_013336314.1">
    <property type="nucleotide sequence ID" value="XM_013480860.1"/>
</dbReference>
<evidence type="ECO:0000313" key="3">
    <source>
        <dbReference type="Proteomes" id="UP000030763"/>
    </source>
</evidence>